<dbReference type="InterPro" id="IPR045336">
    <property type="entry name" value="MmgE_PrpD_N"/>
</dbReference>
<reference evidence="4" key="1">
    <citation type="submission" date="2020-12" db="EMBL/GenBank/DDBJ databases">
        <title>Prauserella sp. ASG 168, a novel actinomycete isolated from cave rock.</title>
        <authorList>
            <person name="Suriyachadkun C."/>
        </authorList>
    </citation>
    <scope>NUCLEOTIDE SEQUENCE</scope>
    <source>
        <strain evidence="4">ASG 168</strain>
    </source>
</reference>
<comment type="caution">
    <text evidence="4">The sequence shown here is derived from an EMBL/GenBank/DDBJ whole genome shotgun (WGS) entry which is preliminary data.</text>
</comment>
<dbReference type="AlphaFoldDB" id="A0A934V3G2"/>
<evidence type="ECO:0000313" key="5">
    <source>
        <dbReference type="Proteomes" id="UP000635245"/>
    </source>
</evidence>
<dbReference type="InterPro" id="IPR042183">
    <property type="entry name" value="MmgE/PrpD_sf_1"/>
</dbReference>
<organism evidence="4 5">
    <name type="scientific">Prauserella cavernicola</name>
    <dbReference type="NCBI Taxonomy" id="2800127"/>
    <lineage>
        <taxon>Bacteria</taxon>
        <taxon>Bacillati</taxon>
        <taxon>Actinomycetota</taxon>
        <taxon>Actinomycetes</taxon>
        <taxon>Pseudonocardiales</taxon>
        <taxon>Pseudonocardiaceae</taxon>
        <taxon>Prauserella</taxon>
    </lineage>
</organism>
<dbReference type="InterPro" id="IPR045337">
    <property type="entry name" value="MmgE_PrpD_C"/>
</dbReference>
<dbReference type="Proteomes" id="UP000635245">
    <property type="component" value="Unassembled WGS sequence"/>
</dbReference>
<dbReference type="RefSeq" id="WP_200315109.1">
    <property type="nucleotide sequence ID" value="NZ_JAENJH010000001.1"/>
</dbReference>
<sequence>MPPEERTVAESLVERIASLPSTLPAEIETAARLHLLDAIGVGLAASRRGPARGLRPATPGKATVLGAATGAGPAEAALINGTLIHSLEYDDTHTGSVMHGSSVLAPAVLAMAEDTGADGRDVVRAFALGWEVLVRLGLASPSGFQRVGFQGTSVAGPIAGALAAALVSGLDPARLIDVAGVAASFSAGNFTFLAGGTSSKAAQAGIAAQAAVSAVQLVRGGITGASTVFEGERGFFGLYARDASAAERFRESVAGLGSHWYLADAAFKGLPCCHFLHPFVEAIGRLGLAEGEHRRLRRVLCRVPEGQEHVIALPWDRKQSPVRADEARWSLPYVVALRAVRGRVGLDDFTGEPDAEVVRFASRMEWEPWTDSGYPTVFPAELEAEWDDGTTRVVRVEDVDGNGTRPWGAGRVAGKFRQNCADAGIPADAADAAVRGVLDGDTVQMSAVRALSDAAGS</sequence>
<protein>
    <submittedName>
        <fullName evidence="4">MmgE/PrpD family protein</fullName>
    </submittedName>
</protein>
<keyword evidence="5" id="KW-1185">Reference proteome</keyword>
<dbReference type="InterPro" id="IPR042188">
    <property type="entry name" value="MmgE/PrpD_sf_2"/>
</dbReference>
<comment type="similarity">
    <text evidence="1">Belongs to the PrpD family.</text>
</comment>
<dbReference type="InterPro" id="IPR005656">
    <property type="entry name" value="MmgE_PrpD"/>
</dbReference>
<name>A0A934V3G2_9PSEU</name>
<evidence type="ECO:0000256" key="1">
    <source>
        <dbReference type="ARBA" id="ARBA00006174"/>
    </source>
</evidence>
<dbReference type="Pfam" id="PF19305">
    <property type="entry name" value="MmgE_PrpD_C"/>
    <property type="match status" value="1"/>
</dbReference>
<dbReference type="GO" id="GO:0016829">
    <property type="term" value="F:lyase activity"/>
    <property type="evidence" value="ECO:0007669"/>
    <property type="project" value="InterPro"/>
</dbReference>
<evidence type="ECO:0000259" key="3">
    <source>
        <dbReference type="Pfam" id="PF19305"/>
    </source>
</evidence>
<dbReference type="InterPro" id="IPR036148">
    <property type="entry name" value="MmgE/PrpD_sf"/>
</dbReference>
<gene>
    <name evidence="4" type="ORF">JHE00_04810</name>
</gene>
<feature type="domain" description="MmgE/PrpD C-terminal" evidence="3">
    <location>
        <begin position="271"/>
        <end position="425"/>
    </location>
</feature>
<dbReference type="Gene3D" id="3.30.1330.120">
    <property type="entry name" value="2-methylcitrate dehydratase PrpD"/>
    <property type="match status" value="1"/>
</dbReference>
<dbReference type="PANTHER" id="PTHR16943:SF8">
    <property type="entry name" value="2-METHYLCITRATE DEHYDRATASE"/>
    <property type="match status" value="1"/>
</dbReference>
<dbReference type="Gene3D" id="1.10.4100.10">
    <property type="entry name" value="2-methylcitrate dehydratase PrpD"/>
    <property type="match status" value="1"/>
</dbReference>
<evidence type="ECO:0000313" key="4">
    <source>
        <dbReference type="EMBL" id="MBK1783639.1"/>
    </source>
</evidence>
<evidence type="ECO:0000259" key="2">
    <source>
        <dbReference type="Pfam" id="PF03972"/>
    </source>
</evidence>
<proteinExistence type="inferred from homology"/>
<dbReference type="SUPFAM" id="SSF103378">
    <property type="entry name" value="2-methylcitrate dehydratase PrpD"/>
    <property type="match status" value="1"/>
</dbReference>
<dbReference type="Pfam" id="PF03972">
    <property type="entry name" value="MmgE_PrpD_N"/>
    <property type="match status" value="1"/>
</dbReference>
<dbReference type="EMBL" id="JAENJH010000001">
    <property type="protein sequence ID" value="MBK1783639.1"/>
    <property type="molecule type" value="Genomic_DNA"/>
</dbReference>
<dbReference type="PANTHER" id="PTHR16943">
    <property type="entry name" value="2-METHYLCITRATE DEHYDRATASE-RELATED"/>
    <property type="match status" value="1"/>
</dbReference>
<feature type="domain" description="MmgE/PrpD N-terminal" evidence="2">
    <location>
        <begin position="21"/>
        <end position="243"/>
    </location>
</feature>
<accession>A0A934V3G2</accession>